<protein>
    <submittedName>
        <fullName evidence="3">Alpha/beta hydrolase</fullName>
    </submittedName>
</protein>
<keyword evidence="4" id="KW-1185">Reference proteome</keyword>
<dbReference type="SUPFAM" id="SSF53474">
    <property type="entry name" value="alpha/beta-Hydrolases"/>
    <property type="match status" value="1"/>
</dbReference>
<reference evidence="3" key="1">
    <citation type="submission" date="2020-11" db="EMBL/GenBank/DDBJ databases">
        <title>Bacterial whole genome sequence for Panacibacter sp. DH6.</title>
        <authorList>
            <person name="Le V."/>
            <person name="Ko S."/>
            <person name="Ahn C.-Y."/>
            <person name="Oh H.-M."/>
        </authorList>
    </citation>
    <scope>NUCLEOTIDE SEQUENCE</scope>
    <source>
        <strain evidence="3">DH6</strain>
    </source>
</reference>
<comment type="caution">
    <text evidence="3">The sequence shown here is derived from an EMBL/GenBank/DDBJ whole genome shotgun (WGS) entry which is preliminary data.</text>
</comment>
<keyword evidence="1 3" id="KW-0378">Hydrolase</keyword>
<dbReference type="AlphaFoldDB" id="A0A931GSW9"/>
<proteinExistence type="predicted"/>
<dbReference type="GO" id="GO:0016787">
    <property type="term" value="F:hydrolase activity"/>
    <property type="evidence" value="ECO:0007669"/>
    <property type="project" value="UniProtKB-KW"/>
</dbReference>
<organism evidence="3 4">
    <name type="scientific">Panacibacter microcysteis</name>
    <dbReference type="NCBI Taxonomy" id="2793269"/>
    <lineage>
        <taxon>Bacteria</taxon>
        <taxon>Pseudomonadati</taxon>
        <taxon>Bacteroidota</taxon>
        <taxon>Chitinophagia</taxon>
        <taxon>Chitinophagales</taxon>
        <taxon>Chitinophagaceae</taxon>
        <taxon>Panacibacter</taxon>
    </lineage>
</organism>
<dbReference type="Gene3D" id="3.40.50.1820">
    <property type="entry name" value="alpha/beta hydrolase"/>
    <property type="match status" value="1"/>
</dbReference>
<dbReference type="Proteomes" id="UP000628448">
    <property type="component" value="Unassembled WGS sequence"/>
</dbReference>
<accession>A0A931GSW9</accession>
<feature type="domain" description="BD-FAE-like" evidence="2">
    <location>
        <begin position="60"/>
        <end position="183"/>
    </location>
</feature>
<dbReference type="PANTHER" id="PTHR48081">
    <property type="entry name" value="AB HYDROLASE SUPERFAMILY PROTEIN C4A8.06C"/>
    <property type="match status" value="1"/>
</dbReference>
<evidence type="ECO:0000313" key="3">
    <source>
        <dbReference type="EMBL" id="MBG9374891.1"/>
    </source>
</evidence>
<evidence type="ECO:0000313" key="4">
    <source>
        <dbReference type="Proteomes" id="UP000628448"/>
    </source>
</evidence>
<dbReference type="RefSeq" id="WP_196988978.1">
    <property type="nucleotide sequence ID" value="NZ_JADWYR010000001.1"/>
</dbReference>
<dbReference type="InterPro" id="IPR050300">
    <property type="entry name" value="GDXG_lipolytic_enzyme"/>
</dbReference>
<gene>
    <name evidence="3" type="ORF">I5907_01485</name>
</gene>
<dbReference type="InterPro" id="IPR049492">
    <property type="entry name" value="BD-FAE-like_dom"/>
</dbReference>
<dbReference type="InterPro" id="IPR029058">
    <property type="entry name" value="AB_hydrolase_fold"/>
</dbReference>
<evidence type="ECO:0000256" key="1">
    <source>
        <dbReference type="ARBA" id="ARBA00022801"/>
    </source>
</evidence>
<dbReference type="Pfam" id="PF20434">
    <property type="entry name" value="BD-FAE"/>
    <property type="match status" value="1"/>
</dbReference>
<sequence length="328" mass="35606">MKTGSIFIILITDLLLSSCSKDNAYRNTNTPPDNPSGTAFKDVTYATNTNWLGQQEDLKLDVYQPANMVDGVKYPLLVWIHGGGLVGGDKSSSDKFCTAIANKGFIVSSINYRLGWTQDENNTCNGDTTQAKEASYRAVQDARAALRFLVANATTYDIDTSWVFIGGASAGGIITLNTSYYTQQLADDFMPAITAKLGSLDQGNTLKNTYQIKGILSMWGGMSRPEIITAANAKPTIFYHGTADQVVPFDISHYYTCDNFPASYGTKPLYERLTTLGIPAVAHIEPGGGHGVFNDDFLVSNSVCFLNSLMSKTPEKGYYVGDNAMSCK</sequence>
<dbReference type="EMBL" id="JADWYR010000001">
    <property type="protein sequence ID" value="MBG9374891.1"/>
    <property type="molecule type" value="Genomic_DNA"/>
</dbReference>
<name>A0A931GSW9_9BACT</name>
<evidence type="ECO:0000259" key="2">
    <source>
        <dbReference type="Pfam" id="PF20434"/>
    </source>
</evidence>